<keyword evidence="10 12" id="KW-0407">Ion channel</keyword>
<dbReference type="STRING" id="7238.B4HFF9"/>
<dbReference type="InterPro" id="IPR013518">
    <property type="entry name" value="K_chnl_inward-rec_Kir_cyto"/>
</dbReference>
<keyword evidence="6 12" id="KW-0630">Potassium</keyword>
<dbReference type="Gene3D" id="1.10.510.10">
    <property type="entry name" value="Transferase(Phosphotransferase) domain 1"/>
    <property type="match status" value="1"/>
</dbReference>
<dbReference type="EMBL" id="CH480815">
    <property type="protein sequence ID" value="EDW43337.1"/>
    <property type="molecule type" value="Genomic_DNA"/>
</dbReference>
<dbReference type="GO" id="GO:0034702">
    <property type="term" value="C:monoatomic ion channel complex"/>
    <property type="evidence" value="ECO:0007669"/>
    <property type="project" value="UniProtKB-KW"/>
</dbReference>
<dbReference type="PRINTS" id="PR01320">
    <property type="entry name" value="KIRCHANNEL"/>
</dbReference>
<evidence type="ECO:0000256" key="4">
    <source>
        <dbReference type="ARBA" id="ARBA00022692"/>
    </source>
</evidence>
<dbReference type="InterPro" id="IPR040445">
    <property type="entry name" value="Kir_TM"/>
</dbReference>
<keyword evidence="16" id="KW-1185">Reference proteome</keyword>
<evidence type="ECO:0000313" key="16">
    <source>
        <dbReference type="Proteomes" id="UP000001292"/>
    </source>
</evidence>
<evidence type="ECO:0000256" key="12">
    <source>
        <dbReference type="RuleBase" id="RU003822"/>
    </source>
</evidence>
<dbReference type="GO" id="GO:0035220">
    <property type="term" value="P:wing disc development"/>
    <property type="evidence" value="ECO:0007669"/>
    <property type="project" value="EnsemblMetazoa"/>
</dbReference>
<evidence type="ECO:0000256" key="6">
    <source>
        <dbReference type="ARBA" id="ARBA00022958"/>
    </source>
</evidence>
<evidence type="ECO:0000256" key="7">
    <source>
        <dbReference type="ARBA" id="ARBA00022989"/>
    </source>
</evidence>
<keyword evidence="2 12" id="KW-0813">Transport</keyword>
<keyword evidence="3 12" id="KW-0633">Potassium transport</keyword>
<dbReference type="Gene3D" id="2.60.40.1400">
    <property type="entry name" value="G protein-activated inward rectifier potassium channel 1"/>
    <property type="match status" value="1"/>
</dbReference>
<dbReference type="SUPFAM" id="SSF81324">
    <property type="entry name" value="Voltage-gated potassium channels"/>
    <property type="match status" value="1"/>
</dbReference>
<dbReference type="HOGENOM" id="CLU_022738_6_0_1"/>
<evidence type="ECO:0000256" key="3">
    <source>
        <dbReference type="ARBA" id="ARBA00022538"/>
    </source>
</evidence>
<dbReference type="Pfam" id="PF00069">
    <property type="entry name" value="Pkinase"/>
    <property type="match status" value="1"/>
</dbReference>
<dbReference type="PANTHER" id="PTHR11767">
    <property type="entry name" value="INWARD RECTIFIER POTASSIUM CHANNEL"/>
    <property type="match status" value="1"/>
</dbReference>
<evidence type="ECO:0000256" key="2">
    <source>
        <dbReference type="ARBA" id="ARBA00022448"/>
    </source>
</evidence>
<reference evidence="15 16" key="1">
    <citation type="journal article" date="2007" name="Nature">
        <title>Evolution of genes and genomes on the Drosophila phylogeny.</title>
        <authorList>
            <consortium name="Drosophila 12 Genomes Consortium"/>
            <person name="Clark A.G."/>
            <person name="Eisen M.B."/>
            <person name="Smith D.R."/>
            <person name="Bergman C.M."/>
            <person name="Oliver B."/>
            <person name="Markow T.A."/>
            <person name="Kaufman T.C."/>
            <person name="Kellis M."/>
            <person name="Gelbart W."/>
            <person name="Iyer V.N."/>
            <person name="Pollard D.A."/>
            <person name="Sackton T.B."/>
            <person name="Larracuente A.M."/>
            <person name="Singh N.D."/>
            <person name="Abad J.P."/>
            <person name="Abt D.N."/>
            <person name="Adryan B."/>
            <person name="Aguade M."/>
            <person name="Akashi H."/>
            <person name="Anderson W.W."/>
            <person name="Aquadro C.F."/>
            <person name="Ardell D.H."/>
            <person name="Arguello R."/>
            <person name="Artieri C.G."/>
            <person name="Barbash D.A."/>
            <person name="Barker D."/>
            <person name="Barsanti P."/>
            <person name="Batterham P."/>
            <person name="Batzoglou S."/>
            <person name="Begun D."/>
            <person name="Bhutkar A."/>
            <person name="Blanco E."/>
            <person name="Bosak S.A."/>
            <person name="Bradley R.K."/>
            <person name="Brand A.D."/>
            <person name="Brent M.R."/>
            <person name="Brooks A.N."/>
            <person name="Brown R.H."/>
            <person name="Butlin R.K."/>
            <person name="Caggese C."/>
            <person name="Calvi B.R."/>
            <person name="Bernardo de Carvalho A."/>
            <person name="Caspi A."/>
            <person name="Castrezana S."/>
            <person name="Celniker S.E."/>
            <person name="Chang J.L."/>
            <person name="Chapple C."/>
            <person name="Chatterji S."/>
            <person name="Chinwalla A."/>
            <person name="Civetta A."/>
            <person name="Clifton S.W."/>
            <person name="Comeron J.M."/>
            <person name="Costello J.C."/>
            <person name="Coyne J.A."/>
            <person name="Daub J."/>
            <person name="David R.G."/>
            <person name="Delcher A.L."/>
            <person name="Delehaunty K."/>
            <person name="Do C.B."/>
            <person name="Ebling H."/>
            <person name="Edwards K."/>
            <person name="Eickbush T."/>
            <person name="Evans J.D."/>
            <person name="Filipski A."/>
            <person name="Findeiss S."/>
            <person name="Freyhult E."/>
            <person name="Fulton L."/>
            <person name="Fulton R."/>
            <person name="Garcia A.C."/>
            <person name="Gardiner A."/>
            <person name="Garfield D.A."/>
            <person name="Garvin B.E."/>
            <person name="Gibson G."/>
            <person name="Gilbert D."/>
            <person name="Gnerre S."/>
            <person name="Godfrey J."/>
            <person name="Good R."/>
            <person name="Gotea V."/>
            <person name="Gravely B."/>
            <person name="Greenberg A.J."/>
            <person name="Griffiths-Jones S."/>
            <person name="Gross S."/>
            <person name="Guigo R."/>
            <person name="Gustafson E.A."/>
            <person name="Haerty W."/>
            <person name="Hahn M.W."/>
            <person name="Halligan D.L."/>
            <person name="Halpern A.L."/>
            <person name="Halter G.M."/>
            <person name="Han M.V."/>
            <person name="Heger A."/>
            <person name="Hillier L."/>
            <person name="Hinrichs A.S."/>
            <person name="Holmes I."/>
            <person name="Hoskins R.A."/>
            <person name="Hubisz M.J."/>
            <person name="Hultmark D."/>
            <person name="Huntley M.A."/>
            <person name="Jaffe D.B."/>
            <person name="Jagadeeshan S."/>
            <person name="Jeck W.R."/>
            <person name="Johnson J."/>
            <person name="Jones C.D."/>
            <person name="Jordan W.C."/>
            <person name="Karpen G.H."/>
            <person name="Kataoka E."/>
            <person name="Keightley P.D."/>
            <person name="Kheradpour P."/>
            <person name="Kirkness E.F."/>
            <person name="Koerich L.B."/>
            <person name="Kristiansen K."/>
            <person name="Kudrna D."/>
            <person name="Kulathinal R.J."/>
            <person name="Kumar S."/>
            <person name="Kwok R."/>
            <person name="Lander E."/>
            <person name="Langley C.H."/>
            <person name="Lapoint R."/>
            <person name="Lazzaro B.P."/>
            <person name="Lee S.J."/>
            <person name="Levesque L."/>
            <person name="Li R."/>
            <person name="Lin C.F."/>
            <person name="Lin M.F."/>
            <person name="Lindblad-Toh K."/>
            <person name="Llopart A."/>
            <person name="Long M."/>
            <person name="Low L."/>
            <person name="Lozovsky E."/>
            <person name="Lu J."/>
            <person name="Luo M."/>
            <person name="Machado C.A."/>
            <person name="Makalowski W."/>
            <person name="Marzo M."/>
            <person name="Matsuda M."/>
            <person name="Matzkin L."/>
            <person name="McAllister B."/>
            <person name="McBride C.S."/>
            <person name="McKernan B."/>
            <person name="McKernan K."/>
            <person name="Mendez-Lago M."/>
            <person name="Minx P."/>
            <person name="Mollenhauer M.U."/>
            <person name="Montooth K."/>
            <person name="Mount S.M."/>
            <person name="Mu X."/>
            <person name="Myers E."/>
            <person name="Negre B."/>
            <person name="Newfeld S."/>
            <person name="Nielsen R."/>
            <person name="Noor M.A."/>
            <person name="O'Grady P."/>
            <person name="Pachter L."/>
            <person name="Papaceit M."/>
            <person name="Parisi M.J."/>
            <person name="Parisi M."/>
            <person name="Parts L."/>
            <person name="Pedersen J.S."/>
            <person name="Pesole G."/>
            <person name="Phillippy A.M."/>
            <person name="Ponting C.P."/>
            <person name="Pop M."/>
            <person name="Porcelli D."/>
            <person name="Powell J.R."/>
            <person name="Prohaska S."/>
            <person name="Pruitt K."/>
            <person name="Puig M."/>
            <person name="Quesneville H."/>
            <person name="Ram K.R."/>
            <person name="Rand D."/>
            <person name="Rasmussen M.D."/>
            <person name="Reed L.K."/>
            <person name="Reenan R."/>
            <person name="Reily A."/>
            <person name="Remington K.A."/>
            <person name="Rieger T.T."/>
            <person name="Ritchie M.G."/>
            <person name="Robin C."/>
            <person name="Rogers Y.H."/>
            <person name="Rohde C."/>
            <person name="Rozas J."/>
            <person name="Rubenfield M.J."/>
            <person name="Ruiz A."/>
            <person name="Russo S."/>
            <person name="Salzberg S.L."/>
            <person name="Sanchez-Gracia A."/>
            <person name="Saranga D.J."/>
            <person name="Sato H."/>
            <person name="Schaeffer S.W."/>
            <person name="Schatz M.C."/>
            <person name="Schlenke T."/>
            <person name="Schwartz R."/>
            <person name="Segarra C."/>
            <person name="Singh R.S."/>
            <person name="Sirot L."/>
            <person name="Sirota M."/>
            <person name="Sisneros N.B."/>
            <person name="Smith C.D."/>
            <person name="Smith T.F."/>
            <person name="Spieth J."/>
            <person name="Stage D.E."/>
            <person name="Stark A."/>
            <person name="Stephan W."/>
            <person name="Strausberg R.L."/>
            <person name="Strempel S."/>
            <person name="Sturgill D."/>
            <person name="Sutton G."/>
            <person name="Sutton G.G."/>
            <person name="Tao W."/>
            <person name="Teichmann S."/>
            <person name="Tobari Y.N."/>
            <person name="Tomimura Y."/>
            <person name="Tsolas J.M."/>
            <person name="Valente V.L."/>
            <person name="Venter E."/>
            <person name="Venter J.C."/>
            <person name="Vicario S."/>
            <person name="Vieira F.G."/>
            <person name="Vilella A.J."/>
            <person name="Villasante A."/>
            <person name="Walenz B."/>
            <person name="Wang J."/>
            <person name="Wasserman M."/>
            <person name="Watts T."/>
            <person name="Wilson D."/>
            <person name="Wilson R.K."/>
            <person name="Wing R.A."/>
            <person name="Wolfner M.F."/>
            <person name="Wong A."/>
            <person name="Wong G.K."/>
            <person name="Wu C.I."/>
            <person name="Wu G."/>
            <person name="Yamamoto D."/>
            <person name="Yang H.P."/>
            <person name="Yang S.P."/>
            <person name="Yorke J.A."/>
            <person name="Yoshida K."/>
            <person name="Zdobnov E."/>
            <person name="Zhang P."/>
            <person name="Zhang Y."/>
            <person name="Zimin A.V."/>
            <person name="Baldwin J."/>
            <person name="Abdouelleil A."/>
            <person name="Abdulkadir J."/>
            <person name="Abebe A."/>
            <person name="Abera B."/>
            <person name="Abreu J."/>
            <person name="Acer S.C."/>
            <person name="Aftuck L."/>
            <person name="Alexander A."/>
            <person name="An P."/>
            <person name="Anderson E."/>
            <person name="Anderson S."/>
            <person name="Arachi H."/>
            <person name="Azer M."/>
            <person name="Bachantsang P."/>
            <person name="Barry A."/>
            <person name="Bayul T."/>
            <person name="Berlin A."/>
            <person name="Bessette D."/>
            <person name="Bloom T."/>
            <person name="Blye J."/>
            <person name="Boguslavskiy L."/>
            <person name="Bonnet C."/>
            <person name="Boukhgalter B."/>
            <person name="Bourzgui I."/>
            <person name="Brown A."/>
            <person name="Cahill P."/>
            <person name="Channer S."/>
            <person name="Cheshatsang Y."/>
            <person name="Chuda L."/>
            <person name="Citroen M."/>
            <person name="Collymore A."/>
            <person name="Cooke P."/>
            <person name="Costello M."/>
            <person name="D'Aco K."/>
            <person name="Daza R."/>
            <person name="De Haan G."/>
            <person name="DeGray S."/>
            <person name="DeMaso C."/>
            <person name="Dhargay N."/>
            <person name="Dooley K."/>
            <person name="Dooley E."/>
            <person name="Doricent M."/>
            <person name="Dorje P."/>
            <person name="Dorjee K."/>
            <person name="Dupes A."/>
            <person name="Elong R."/>
            <person name="Falk J."/>
            <person name="Farina A."/>
            <person name="Faro S."/>
            <person name="Ferguson D."/>
            <person name="Fisher S."/>
            <person name="Foley C.D."/>
            <person name="Franke A."/>
            <person name="Friedrich D."/>
            <person name="Gadbois L."/>
            <person name="Gearin G."/>
            <person name="Gearin C.R."/>
            <person name="Giannoukos G."/>
            <person name="Goode T."/>
            <person name="Graham J."/>
            <person name="Grandbois E."/>
            <person name="Grewal S."/>
            <person name="Gyaltsen K."/>
            <person name="Hafez N."/>
            <person name="Hagos B."/>
            <person name="Hall J."/>
            <person name="Henson C."/>
            <person name="Hollinger A."/>
            <person name="Honan T."/>
            <person name="Huard M.D."/>
            <person name="Hughes L."/>
            <person name="Hurhula B."/>
            <person name="Husby M.E."/>
            <person name="Kamat A."/>
            <person name="Kanga B."/>
            <person name="Kashin S."/>
            <person name="Khazanovich D."/>
            <person name="Kisner P."/>
            <person name="Lance K."/>
            <person name="Lara M."/>
            <person name="Lee W."/>
            <person name="Lennon N."/>
            <person name="Letendre F."/>
            <person name="LeVine R."/>
            <person name="Lipovsky A."/>
            <person name="Liu X."/>
            <person name="Liu J."/>
            <person name="Liu S."/>
            <person name="Lokyitsang T."/>
            <person name="Lokyitsang Y."/>
            <person name="Lubonja R."/>
            <person name="Lui A."/>
            <person name="MacDonald P."/>
            <person name="Magnisalis V."/>
            <person name="Maru K."/>
            <person name="Matthews C."/>
            <person name="McCusker W."/>
            <person name="McDonough S."/>
            <person name="Mehta T."/>
            <person name="Meldrim J."/>
            <person name="Meneus L."/>
            <person name="Mihai O."/>
            <person name="Mihalev A."/>
            <person name="Mihova T."/>
            <person name="Mittelman R."/>
            <person name="Mlenga V."/>
            <person name="Montmayeur A."/>
            <person name="Mulrain L."/>
            <person name="Navidi A."/>
            <person name="Naylor J."/>
            <person name="Negash T."/>
            <person name="Nguyen T."/>
            <person name="Nguyen N."/>
            <person name="Nicol R."/>
            <person name="Norbu C."/>
            <person name="Norbu N."/>
            <person name="Novod N."/>
            <person name="O'Neill B."/>
            <person name="Osman S."/>
            <person name="Markiewicz E."/>
            <person name="Oyono O.L."/>
            <person name="Patti C."/>
            <person name="Phunkhang P."/>
            <person name="Pierre F."/>
            <person name="Priest M."/>
            <person name="Raghuraman S."/>
            <person name="Rege F."/>
            <person name="Reyes R."/>
            <person name="Rise C."/>
            <person name="Rogov P."/>
            <person name="Ross K."/>
            <person name="Ryan E."/>
            <person name="Settipalli S."/>
            <person name="Shea T."/>
            <person name="Sherpa N."/>
            <person name="Shi L."/>
            <person name="Shih D."/>
            <person name="Sparrow T."/>
            <person name="Spaulding J."/>
            <person name="Stalker J."/>
            <person name="Stange-Thomann N."/>
            <person name="Stavropoulos S."/>
            <person name="Stone C."/>
            <person name="Strader C."/>
            <person name="Tesfaye S."/>
            <person name="Thomson T."/>
            <person name="Thoulutsang Y."/>
            <person name="Thoulutsang D."/>
            <person name="Topham K."/>
            <person name="Topping I."/>
            <person name="Tsamla T."/>
            <person name="Vassiliev H."/>
            <person name="Vo A."/>
            <person name="Wangchuk T."/>
            <person name="Wangdi T."/>
            <person name="Weiand M."/>
            <person name="Wilkinson J."/>
            <person name="Wilson A."/>
            <person name="Yadav S."/>
            <person name="Young G."/>
            <person name="Yu Q."/>
            <person name="Zembek L."/>
            <person name="Zhong D."/>
            <person name="Zimmer A."/>
            <person name="Zwirko Z."/>
            <person name="Jaffe D.B."/>
            <person name="Alvarez P."/>
            <person name="Brockman W."/>
            <person name="Butler J."/>
            <person name="Chin C."/>
            <person name="Gnerre S."/>
            <person name="Grabherr M."/>
            <person name="Kleber M."/>
            <person name="Mauceli E."/>
            <person name="MacCallum I."/>
        </authorList>
    </citation>
    <scope>NUCLEOTIDE SEQUENCE [LARGE SCALE GENOMIC DNA]</scope>
    <source>
        <strain evidence="16">Rob3c / Tucson 14021-0248.25</strain>
    </source>
</reference>
<evidence type="ECO:0000256" key="11">
    <source>
        <dbReference type="ARBA" id="ARBA00034430"/>
    </source>
</evidence>
<dbReference type="SMART" id="SM00220">
    <property type="entry name" value="S_TKc"/>
    <property type="match status" value="1"/>
</dbReference>
<dbReference type="GO" id="GO:0005524">
    <property type="term" value="F:ATP binding"/>
    <property type="evidence" value="ECO:0007669"/>
    <property type="project" value="InterPro"/>
</dbReference>
<dbReference type="PANTHER" id="PTHR11767:SF113">
    <property type="entry name" value="INWARDLY RECTIFYING POTASSIUM CHANNEL 2, ISOFORM D"/>
    <property type="match status" value="1"/>
</dbReference>
<dbReference type="FunFam" id="1.10.287.70:FF:000078">
    <property type="entry name" value="Putative Inward rectifier potassium channel"/>
    <property type="match status" value="1"/>
</dbReference>
<dbReference type="GO" id="GO:0005242">
    <property type="term" value="F:inward rectifier potassium channel activity"/>
    <property type="evidence" value="ECO:0007669"/>
    <property type="project" value="EnsemblMetazoa"/>
</dbReference>
<dbReference type="GO" id="GO:0045792">
    <property type="term" value="P:negative regulation of cell size"/>
    <property type="evidence" value="ECO:0007669"/>
    <property type="project" value="EnsemblMetazoa"/>
</dbReference>
<keyword evidence="7 13" id="KW-1133">Transmembrane helix</keyword>
<dbReference type="InterPro" id="IPR016449">
    <property type="entry name" value="K_chnl_inward-rec_Kir"/>
</dbReference>
<comment type="subcellular location">
    <subcellularLocation>
        <location evidence="1 12">Membrane</location>
        <topology evidence="1 12">Multi-pass membrane protein</topology>
    </subcellularLocation>
</comment>
<dbReference type="AlphaFoldDB" id="B4HFF9"/>
<dbReference type="GO" id="GO:1990573">
    <property type="term" value="P:potassium ion import across plasma membrane"/>
    <property type="evidence" value="ECO:0007669"/>
    <property type="project" value="TreeGrafter"/>
</dbReference>
<dbReference type="PROSITE" id="PS50011">
    <property type="entry name" value="PROTEIN_KINASE_DOM"/>
    <property type="match status" value="1"/>
</dbReference>
<evidence type="ECO:0000256" key="1">
    <source>
        <dbReference type="ARBA" id="ARBA00004141"/>
    </source>
</evidence>
<dbReference type="Pfam" id="PF01007">
    <property type="entry name" value="IRK"/>
    <property type="match status" value="1"/>
</dbReference>
<dbReference type="Pfam" id="PF17655">
    <property type="entry name" value="IRK_C"/>
    <property type="match status" value="1"/>
</dbReference>
<dbReference type="SUPFAM" id="SSF81296">
    <property type="entry name" value="E set domains"/>
    <property type="match status" value="1"/>
</dbReference>
<dbReference type="Proteomes" id="UP000001292">
    <property type="component" value="Unassembled WGS sequence"/>
</dbReference>
<dbReference type="GO" id="GO:0034765">
    <property type="term" value="P:regulation of monoatomic ion transmembrane transport"/>
    <property type="evidence" value="ECO:0007669"/>
    <property type="project" value="TreeGrafter"/>
</dbReference>
<dbReference type="InterPro" id="IPR041647">
    <property type="entry name" value="IRK_C"/>
</dbReference>
<dbReference type="GO" id="GO:0007030">
    <property type="term" value="P:Golgi organization"/>
    <property type="evidence" value="ECO:0007669"/>
    <property type="project" value="EnsemblMetazoa"/>
</dbReference>
<evidence type="ECO:0000256" key="9">
    <source>
        <dbReference type="ARBA" id="ARBA00023136"/>
    </source>
</evidence>
<keyword evidence="8 12" id="KW-0406">Ion transport</keyword>
<dbReference type="PhylomeDB" id="B4HFF9"/>
<keyword evidence="5 12" id="KW-0851">Voltage-gated channel</keyword>
<dbReference type="OMA" id="TMHGMNG"/>
<comment type="catalytic activity">
    <reaction evidence="11">
        <text>K(+)(in) = K(+)(out)</text>
        <dbReference type="Rhea" id="RHEA:29463"/>
        <dbReference type="ChEBI" id="CHEBI:29103"/>
    </reaction>
</comment>
<dbReference type="InterPro" id="IPR011009">
    <property type="entry name" value="Kinase-like_dom_sf"/>
</dbReference>
<comment type="similarity">
    <text evidence="12">Belongs to the inward rectifier-type potassium channel (TC 1.A.2.1) family.</text>
</comment>
<protein>
    <submittedName>
        <fullName evidence="15">GM23564</fullName>
    </submittedName>
</protein>
<organism evidence="16">
    <name type="scientific">Drosophila sechellia</name>
    <name type="common">Fruit fly</name>
    <dbReference type="NCBI Taxonomy" id="7238"/>
    <lineage>
        <taxon>Eukaryota</taxon>
        <taxon>Metazoa</taxon>
        <taxon>Ecdysozoa</taxon>
        <taxon>Arthropoda</taxon>
        <taxon>Hexapoda</taxon>
        <taxon>Insecta</taxon>
        <taxon>Pterygota</taxon>
        <taxon>Neoptera</taxon>
        <taxon>Endopterygota</taxon>
        <taxon>Diptera</taxon>
        <taxon>Brachycera</taxon>
        <taxon>Muscomorpha</taxon>
        <taxon>Ephydroidea</taxon>
        <taxon>Drosophilidae</taxon>
        <taxon>Drosophila</taxon>
        <taxon>Sophophora</taxon>
    </lineage>
</organism>
<evidence type="ECO:0000256" key="8">
    <source>
        <dbReference type="ARBA" id="ARBA00023065"/>
    </source>
</evidence>
<evidence type="ECO:0000256" key="5">
    <source>
        <dbReference type="ARBA" id="ARBA00022882"/>
    </source>
</evidence>
<dbReference type="SUPFAM" id="SSF56112">
    <property type="entry name" value="Protein kinase-like (PK-like)"/>
    <property type="match status" value="1"/>
</dbReference>
<feature type="transmembrane region" description="Helical" evidence="13">
    <location>
        <begin position="496"/>
        <end position="520"/>
    </location>
</feature>
<name>B4HFF9_DROSE</name>
<evidence type="ECO:0000313" key="15">
    <source>
        <dbReference type="EMBL" id="EDW43337.1"/>
    </source>
</evidence>
<dbReference type="Gene3D" id="1.10.287.70">
    <property type="match status" value="1"/>
</dbReference>
<dbReference type="GO" id="GO:0042391">
    <property type="term" value="P:regulation of membrane potential"/>
    <property type="evidence" value="ECO:0007669"/>
    <property type="project" value="EnsemblMetazoa"/>
</dbReference>
<dbReference type="InterPro" id="IPR014756">
    <property type="entry name" value="Ig_E-set"/>
</dbReference>
<evidence type="ECO:0000256" key="13">
    <source>
        <dbReference type="SAM" id="Phobius"/>
    </source>
</evidence>
<feature type="transmembrane region" description="Helical" evidence="13">
    <location>
        <begin position="414"/>
        <end position="437"/>
    </location>
</feature>
<feature type="domain" description="Protein kinase" evidence="14">
    <location>
        <begin position="1"/>
        <end position="231"/>
    </location>
</feature>
<accession>B4HFF9</accession>
<sequence length="732" mass="83153">MVNKQTQSNDCGDTYMEAEVLRQLQSHPNIIELMYTVEDERYMYLVLEYLDCDMQEVIQELGILSEACARSVMRCTVSALAHMHQLQVIHRDIKPENLRVCFSSGQWNFKMVKVANFGLATHYRGSKLNVRCGTPCYMAPEMIAMLGYDYQVDSWSLGVTLFYMLCGKMPFASACENEKVYAAIMSGGPTYPKDVKSVMSPEATQLIDGLLMRFNFSTHSAAPTSTAIPTTTQANGGDQTTQPLKKAIEADPDSLDSVISNPQSYPITIVPNRPTSYYGLSQNGKPFPRQPSCREMQVPLSDVQVLQDPADAETLVGGDKDETFAHMKEWKRQYMRGISHTPSQAGVYYEALKGSSHSLAKGSRNFRPGSMRRVRRRAVFKNGDCNVVQKHLQRRRVRFLQDMYTTMVDWQWRWTLLAFALSFILSWLFFALIWWLIIYTHGDLEEPHLPENQEESGWAPCVSAIDGFTSCFLFSIETQHTIGYGVRTTSPECPEAIFMMCFQSIYGVMSSAFMAGIVFAKMTRAKQRAQTLLFSKHAVICQRDGTLSLMFRVGDMRKSHIIGAGVRAQLIRTKSTKEGEVMTQYFTELEIGTDDSGSDLFFIWPMVIEHKIDENSPLYNLNATDMLQDKFEIVVILEGTVESTGQSTQARSSYINTEILWGHRFDPVVLYNKDLQAYEIDYGRFNETTQVDTPLCSARELNEIYKIQEGFRTPETTFTMRQLSHNHSDQAS</sequence>
<dbReference type="SMR" id="B4HFF9"/>
<dbReference type="GO" id="GO:0004672">
    <property type="term" value="F:protein kinase activity"/>
    <property type="evidence" value="ECO:0007669"/>
    <property type="project" value="InterPro"/>
</dbReference>
<dbReference type="FunFam" id="2.60.40.1400:FF:000001">
    <property type="entry name" value="G protein-activated inward rectifier potassium channel 2"/>
    <property type="match status" value="1"/>
</dbReference>
<gene>
    <name evidence="15" type="primary">Dsec\GM23564</name>
    <name evidence="15" type="ORF">Dsec_GM23564</name>
</gene>
<proteinExistence type="inferred from homology"/>
<dbReference type="InterPro" id="IPR000719">
    <property type="entry name" value="Prot_kinase_dom"/>
</dbReference>
<keyword evidence="4 12" id="KW-0812">Transmembrane</keyword>
<dbReference type="GO" id="GO:0005886">
    <property type="term" value="C:plasma membrane"/>
    <property type="evidence" value="ECO:0007669"/>
    <property type="project" value="TreeGrafter"/>
</dbReference>
<evidence type="ECO:0000256" key="10">
    <source>
        <dbReference type="ARBA" id="ARBA00023303"/>
    </source>
</evidence>
<keyword evidence="9 13" id="KW-0472">Membrane</keyword>
<evidence type="ECO:0000259" key="14">
    <source>
        <dbReference type="PROSITE" id="PS50011"/>
    </source>
</evidence>